<evidence type="ECO:0000256" key="1">
    <source>
        <dbReference type="ARBA" id="ARBA00022741"/>
    </source>
</evidence>
<dbReference type="PANTHER" id="PTHR32309:SF31">
    <property type="entry name" value="CAPSULAR EXOPOLYSACCHARIDE FAMILY"/>
    <property type="match status" value="1"/>
</dbReference>
<evidence type="ECO:0000256" key="3">
    <source>
        <dbReference type="SAM" id="MobiDB-lite"/>
    </source>
</evidence>
<organism evidence="4 5">
    <name type="scientific">Pontibaca methylaminivorans</name>
    <dbReference type="NCBI Taxonomy" id="515897"/>
    <lineage>
        <taxon>Bacteria</taxon>
        <taxon>Pseudomonadati</taxon>
        <taxon>Pseudomonadota</taxon>
        <taxon>Alphaproteobacteria</taxon>
        <taxon>Rhodobacterales</taxon>
        <taxon>Roseobacteraceae</taxon>
        <taxon>Pontibaca</taxon>
    </lineage>
</organism>
<protein>
    <submittedName>
        <fullName evidence="4">Chromosome partitioning ATPase, Mrp family, contains Fe-S cluster</fullName>
    </submittedName>
</protein>
<dbReference type="OrthoDB" id="9775724at2"/>
<dbReference type="CDD" id="cd05387">
    <property type="entry name" value="BY-kinase"/>
    <property type="match status" value="1"/>
</dbReference>
<dbReference type="EMBL" id="FTPS01000001">
    <property type="protein sequence ID" value="SIT84046.1"/>
    <property type="molecule type" value="Genomic_DNA"/>
</dbReference>
<keyword evidence="2" id="KW-0067">ATP-binding</keyword>
<evidence type="ECO:0000256" key="2">
    <source>
        <dbReference type="ARBA" id="ARBA00022840"/>
    </source>
</evidence>
<dbReference type="InterPro" id="IPR027417">
    <property type="entry name" value="P-loop_NTPase"/>
</dbReference>
<dbReference type="AlphaFoldDB" id="A0A1R3X1I8"/>
<sequence length="278" mass="30259">MTQFSNSERHRRRIFAEADPPGAAAAPGEALVRRDSTALTPVERNDAALQFAALPQVQPTRPRGDIKRILLRDFFRPDPAGKAFDLLRTRLLQTLRSNGWSRIAIAAPTAGCGATFTAVNLAESLARIPGNRVVLMDMNQRQPGVGEAFGLDDHGNLREFLTGNAGAAEYLARISDTLAIGQAQKVGRGAAETLHDPRSSDVLNRMLATLRPDVVLYDFPPMLECDDLAAFLPQLDGVLLVTDGTRTLAREIDACERILEGQSRLLGVILNRGRGKSR</sequence>
<reference evidence="4 5" key="1">
    <citation type="submission" date="2017-01" db="EMBL/GenBank/DDBJ databases">
        <authorList>
            <person name="Mah S.A."/>
            <person name="Swanson W.J."/>
            <person name="Moy G.W."/>
            <person name="Vacquier V.D."/>
        </authorList>
    </citation>
    <scope>NUCLEOTIDE SEQUENCE [LARGE SCALE GENOMIC DNA]</scope>
    <source>
        <strain evidence="4 5">DSM 21219</strain>
    </source>
</reference>
<evidence type="ECO:0000313" key="5">
    <source>
        <dbReference type="Proteomes" id="UP000192455"/>
    </source>
</evidence>
<keyword evidence="5" id="KW-1185">Reference proteome</keyword>
<dbReference type="RefSeq" id="WP_076649742.1">
    <property type="nucleotide sequence ID" value="NZ_FTPS01000001.1"/>
</dbReference>
<dbReference type="InterPro" id="IPR050445">
    <property type="entry name" value="Bact_polysacc_biosynth/exp"/>
</dbReference>
<gene>
    <name evidence="4" type="ORF">SAMN05421849_2034</name>
</gene>
<dbReference type="SUPFAM" id="SSF52540">
    <property type="entry name" value="P-loop containing nucleoside triphosphate hydrolases"/>
    <property type="match status" value="1"/>
</dbReference>
<dbReference type="Proteomes" id="UP000192455">
    <property type="component" value="Unassembled WGS sequence"/>
</dbReference>
<dbReference type="STRING" id="515897.SAMN05421849_2034"/>
<dbReference type="PANTHER" id="PTHR32309">
    <property type="entry name" value="TYROSINE-PROTEIN KINASE"/>
    <property type="match status" value="1"/>
</dbReference>
<evidence type="ECO:0000313" key="4">
    <source>
        <dbReference type="EMBL" id="SIT84046.1"/>
    </source>
</evidence>
<accession>A0A1R3X1I8</accession>
<keyword evidence="1" id="KW-0547">Nucleotide-binding</keyword>
<dbReference type="Gene3D" id="3.40.50.300">
    <property type="entry name" value="P-loop containing nucleotide triphosphate hydrolases"/>
    <property type="match status" value="1"/>
</dbReference>
<feature type="region of interest" description="Disordered" evidence="3">
    <location>
        <begin position="1"/>
        <end position="30"/>
    </location>
</feature>
<name>A0A1R3X1I8_9RHOB</name>
<feature type="compositionally biased region" description="Low complexity" evidence="3">
    <location>
        <begin position="17"/>
        <end position="30"/>
    </location>
</feature>
<dbReference type="InterPro" id="IPR005702">
    <property type="entry name" value="Wzc-like_C"/>
</dbReference>
<proteinExistence type="predicted"/>